<sequence>MSSEKIVTLFDTVEHAQAAERNLIKADFKESNISVIHGRDLDSDSTVFKDTSIWKRLFGNDVEEEHAELYSEALHKNGAVLTVVAHGEDEHAKALAILNRHQLVDVPAKARGTETAAAPVAPTPRDTRPHLTGNETKDEILQLAKEELEVGKRLVKEGTTRIRRYVTTEDVSQKVNLREQHAEVVRNSVNRPVTGQNIDWSEKSVVVDELAEKPVVNKTAHVVEEVVVKKVNTNHDEEIKDTVRQQHAEVERLRNEDNLKK</sequence>
<reference evidence="4" key="1">
    <citation type="submission" date="2016-10" db="EMBL/GenBank/DDBJ databases">
        <authorList>
            <person name="Varghese N."/>
            <person name="Submissions S."/>
        </authorList>
    </citation>
    <scope>NUCLEOTIDE SEQUENCE [LARGE SCALE GENOMIC DNA]</scope>
    <source>
        <strain evidence="4">8N4</strain>
    </source>
</reference>
<dbReference type="PANTHER" id="PTHR38463">
    <property type="entry name" value="STRESS RESPONSE PROTEIN YSNF"/>
    <property type="match status" value="1"/>
</dbReference>
<protein>
    <submittedName>
        <fullName evidence="3">Conserved domain-containing protein</fullName>
    </submittedName>
</protein>
<accession>A0A1H9F8N6</accession>
<feature type="compositionally biased region" description="Basic and acidic residues" evidence="1">
    <location>
        <begin position="125"/>
        <end position="135"/>
    </location>
</feature>
<dbReference type="STRING" id="988801.SAMN05216522_102209"/>
<evidence type="ECO:0000313" key="3">
    <source>
        <dbReference type="EMBL" id="SEQ34249.1"/>
    </source>
</evidence>
<feature type="compositionally biased region" description="Low complexity" evidence="1">
    <location>
        <begin position="113"/>
        <end position="124"/>
    </location>
</feature>
<evidence type="ECO:0000256" key="1">
    <source>
        <dbReference type="SAM" id="MobiDB-lite"/>
    </source>
</evidence>
<dbReference type="RefSeq" id="WP_177173074.1">
    <property type="nucleotide sequence ID" value="NZ_FOGC01000002.1"/>
</dbReference>
<keyword evidence="4" id="KW-1185">Reference proteome</keyword>
<dbReference type="Proteomes" id="UP000242515">
    <property type="component" value="Unassembled WGS sequence"/>
</dbReference>
<dbReference type="EMBL" id="FOGC01000002">
    <property type="protein sequence ID" value="SEQ34249.1"/>
    <property type="molecule type" value="Genomic_DNA"/>
</dbReference>
<name>A0A1H9F8N6_9GAMM</name>
<dbReference type="PANTHER" id="PTHR38463:SF1">
    <property type="entry name" value="STRESS RESPONSE PROTEIN YSNF"/>
    <property type="match status" value="1"/>
</dbReference>
<dbReference type="InterPro" id="IPR019060">
    <property type="entry name" value="DUF2382"/>
</dbReference>
<proteinExistence type="predicted"/>
<feature type="region of interest" description="Disordered" evidence="1">
    <location>
        <begin position="113"/>
        <end position="135"/>
    </location>
</feature>
<dbReference type="Pfam" id="PF09557">
    <property type="entry name" value="DUF2382"/>
    <property type="match status" value="1"/>
</dbReference>
<feature type="domain" description="DUF2382" evidence="2">
    <location>
        <begin position="141"/>
        <end position="250"/>
    </location>
</feature>
<dbReference type="AlphaFoldDB" id="A0A1H9F8N6"/>
<gene>
    <name evidence="3" type="ORF">SAMN05216522_102209</name>
</gene>
<evidence type="ECO:0000313" key="4">
    <source>
        <dbReference type="Proteomes" id="UP000242515"/>
    </source>
</evidence>
<evidence type="ECO:0000259" key="2">
    <source>
        <dbReference type="Pfam" id="PF09557"/>
    </source>
</evidence>
<dbReference type="InterPro" id="IPR052967">
    <property type="entry name" value="Stress_Response_Assoc"/>
</dbReference>
<organism evidence="3 4">
    <name type="scientific">Rosenbergiella nectarea</name>
    <dbReference type="NCBI Taxonomy" id="988801"/>
    <lineage>
        <taxon>Bacteria</taxon>
        <taxon>Pseudomonadati</taxon>
        <taxon>Pseudomonadota</taxon>
        <taxon>Gammaproteobacteria</taxon>
        <taxon>Enterobacterales</taxon>
        <taxon>Erwiniaceae</taxon>
        <taxon>Rosenbergiella</taxon>
    </lineage>
</organism>